<proteinExistence type="predicted"/>
<dbReference type="PROSITE" id="PS50132">
    <property type="entry name" value="RGS"/>
    <property type="match status" value="4"/>
</dbReference>
<reference evidence="3" key="2">
    <citation type="submission" date="2015-06" db="UniProtKB">
        <authorList>
            <consortium name="EnsemblProtists"/>
        </authorList>
    </citation>
    <scope>IDENTIFICATION</scope>
    <source>
        <strain evidence="3">Pr102</strain>
    </source>
</reference>
<feature type="domain" description="RGS" evidence="2">
    <location>
        <begin position="194"/>
        <end position="354"/>
    </location>
</feature>
<dbReference type="SUPFAM" id="SSF48097">
    <property type="entry name" value="Regulator of G-protein signaling, RGS"/>
    <property type="match status" value="4"/>
</dbReference>
<dbReference type="VEuPathDB" id="FungiDB:KRP23_4001"/>
<dbReference type="OMA" id="MESHQDY"/>
<dbReference type="PANTHER" id="PTHR10845">
    <property type="entry name" value="REGULATOR OF G PROTEIN SIGNALING"/>
    <property type="match status" value="1"/>
</dbReference>
<dbReference type="PRINTS" id="PR01301">
    <property type="entry name" value="RGSPROTEIN"/>
</dbReference>
<feature type="domain" description="RGS" evidence="2">
    <location>
        <begin position="575"/>
        <end position="692"/>
    </location>
</feature>
<dbReference type="Proteomes" id="UP000005238">
    <property type="component" value="Unassembled WGS sequence"/>
</dbReference>
<name>H3H0P7_PHYRM</name>
<feature type="compositionally biased region" description="Basic residues" evidence="1">
    <location>
        <begin position="31"/>
        <end position="40"/>
    </location>
</feature>
<dbReference type="EMBL" id="DS566092">
    <property type="status" value="NOT_ANNOTATED_CDS"/>
    <property type="molecule type" value="Genomic_DNA"/>
</dbReference>
<accession>H3H0P7</accession>
<evidence type="ECO:0000256" key="1">
    <source>
        <dbReference type="SAM" id="MobiDB-lite"/>
    </source>
</evidence>
<feature type="region of interest" description="Disordered" evidence="1">
    <location>
        <begin position="1"/>
        <end position="40"/>
    </location>
</feature>
<feature type="domain" description="RGS" evidence="2">
    <location>
        <begin position="428"/>
        <end position="537"/>
    </location>
</feature>
<dbReference type="Pfam" id="PF00615">
    <property type="entry name" value="RGS"/>
    <property type="match status" value="4"/>
</dbReference>
<evidence type="ECO:0000259" key="2">
    <source>
        <dbReference type="PROSITE" id="PS50132"/>
    </source>
</evidence>
<dbReference type="HOGENOM" id="CLU_326402_0_0_1"/>
<evidence type="ECO:0000313" key="4">
    <source>
        <dbReference type="Proteomes" id="UP000005238"/>
    </source>
</evidence>
<organism evidence="3 4">
    <name type="scientific">Phytophthora ramorum</name>
    <name type="common">Sudden oak death agent</name>
    <dbReference type="NCBI Taxonomy" id="164328"/>
    <lineage>
        <taxon>Eukaryota</taxon>
        <taxon>Sar</taxon>
        <taxon>Stramenopiles</taxon>
        <taxon>Oomycota</taxon>
        <taxon>Peronosporomycetes</taxon>
        <taxon>Peronosporales</taxon>
        <taxon>Peronosporaceae</taxon>
        <taxon>Phytophthora</taxon>
    </lineage>
</organism>
<dbReference type="STRING" id="164328.H3H0P7"/>
<keyword evidence="4" id="KW-1185">Reference proteome</keyword>
<dbReference type="AlphaFoldDB" id="H3H0P7"/>
<dbReference type="EnsemblProtists" id="Phyra83746">
    <property type="protein sequence ID" value="Phyra83746"/>
    <property type="gene ID" value="Phyra83746"/>
</dbReference>
<evidence type="ECO:0000313" key="3">
    <source>
        <dbReference type="EnsemblProtists" id="Phyra83746"/>
    </source>
</evidence>
<reference evidence="4" key="1">
    <citation type="journal article" date="2006" name="Science">
        <title>Phytophthora genome sequences uncover evolutionary origins and mechanisms of pathogenesis.</title>
        <authorList>
            <person name="Tyler B.M."/>
            <person name="Tripathy S."/>
            <person name="Zhang X."/>
            <person name="Dehal P."/>
            <person name="Jiang R.H."/>
            <person name="Aerts A."/>
            <person name="Arredondo F.D."/>
            <person name="Baxter L."/>
            <person name="Bensasson D."/>
            <person name="Beynon J.L."/>
            <person name="Chapman J."/>
            <person name="Damasceno C.M."/>
            <person name="Dorrance A.E."/>
            <person name="Dou D."/>
            <person name="Dickerman A.W."/>
            <person name="Dubchak I.L."/>
            <person name="Garbelotto M."/>
            <person name="Gijzen M."/>
            <person name="Gordon S.G."/>
            <person name="Govers F."/>
            <person name="Grunwald N.J."/>
            <person name="Huang W."/>
            <person name="Ivors K.L."/>
            <person name="Jones R.W."/>
            <person name="Kamoun S."/>
            <person name="Krampis K."/>
            <person name="Lamour K.H."/>
            <person name="Lee M.K."/>
            <person name="McDonald W.H."/>
            <person name="Medina M."/>
            <person name="Meijer H.J."/>
            <person name="Nordberg E.K."/>
            <person name="Maclean D.J."/>
            <person name="Ospina-Giraldo M.D."/>
            <person name="Morris P.F."/>
            <person name="Phuntumart V."/>
            <person name="Putnam N.H."/>
            <person name="Rash S."/>
            <person name="Rose J.K."/>
            <person name="Sakihama Y."/>
            <person name="Salamov A.A."/>
            <person name="Savidor A."/>
            <person name="Scheuring C.F."/>
            <person name="Smith B.M."/>
            <person name="Sobral B.W."/>
            <person name="Terry A."/>
            <person name="Torto-Alalibo T.A."/>
            <person name="Win J."/>
            <person name="Xu Z."/>
            <person name="Zhang H."/>
            <person name="Grigoriev I.V."/>
            <person name="Rokhsar D.S."/>
            <person name="Boore J.L."/>
        </authorList>
    </citation>
    <scope>NUCLEOTIDE SEQUENCE [LARGE SCALE GENOMIC DNA]</scope>
    <source>
        <strain evidence="4">Pr102</strain>
    </source>
</reference>
<protein>
    <recommendedName>
        <fullName evidence="2">RGS domain-containing protein</fullName>
    </recommendedName>
</protein>
<feature type="region of interest" description="Disordered" evidence="1">
    <location>
        <begin position="542"/>
        <end position="564"/>
    </location>
</feature>
<dbReference type="SMART" id="SM00315">
    <property type="entry name" value="RGS"/>
    <property type="match status" value="4"/>
</dbReference>
<dbReference type="CDD" id="cd07440">
    <property type="entry name" value="RGS"/>
    <property type="match status" value="2"/>
</dbReference>
<dbReference type="eggNOG" id="KOG3589">
    <property type="taxonomic scope" value="Eukaryota"/>
</dbReference>
<dbReference type="VEuPathDB" id="FungiDB:KRP22_2749"/>
<dbReference type="Gene3D" id="1.10.167.10">
    <property type="entry name" value="Regulator of G-protein Signalling 4, domain 2"/>
    <property type="match status" value="4"/>
</dbReference>
<dbReference type="InterPro" id="IPR036305">
    <property type="entry name" value="RGS_sf"/>
</dbReference>
<dbReference type="PANTHER" id="PTHR10845:SF192">
    <property type="entry name" value="DOUBLE HIT, ISOFORM B"/>
    <property type="match status" value="1"/>
</dbReference>
<sequence length="883" mass="99472">MTPPPVRSRHESIKPPLHQTGSEALTAPGQSKRRPPRKKKPVTIGLDVLLRDERARIGYFKYLRAAAHMEKLNGGCEEEEAATQAHVKADTFADGEGTPMRTKRLGAKTLDYREDCALFWLEISDLLKIPSSTAAGGGHTSATHVTANFDEYVRESGPLGYLRATKSESMRNVLAQLAKRVAGGGVTNGDRRAHLHHILSTPALFRMFREFLEARNSVENLLFIIDALGFEDLVNTLKHAASTSFMVTPESRGPSTAPPTAVQSEVDEAAAPSMESHQDYCVRQAHKIFNKYVRYGSKAEVCLATAVKDRLLERLVEYPLSADIFSDAILLCSAELVQSHLDAFYRTVAYLSYQAEAQKLKKLQKLGNGKQNRVMEVKTPESQEPAPDGGTPSLPTAVATAVPASSGGMTGSTSKQGPIGLAEILEGVGVHTFRDFLRDQGVENTLFFYKEVCEFQRLPHSQRQYIQMRARRIFDKYVRRGARLELELPVETRRDILWKLAGPTEATFSDAQRLVLRQWETRDLPKFRNSSLYQEMLDQIAESPSAPPPAISHDGEEQASSNTSSAGFIDVSKLTLREFLELELLRKYFRRFLEREQCANELYFYFEISTFQQFPTSDYLARQARKLFNRFCDPQSREFVPFASTAIHKDLQGSLASPSPAMFNKAQDEIFNFFATTLFPKFQQSEIYRGIRITPHQLRAARLAAMGGASNRKIAAVKSPNRNSIQTPADAGRRLNSVVAQSGDVEDRSSDGALTEADVTVTMILENQETRALFLFFSEEIFCTESIYFWMDCNEFKDIPHRNYLKLRAQKIYRKYICGRAKLQVNLDSTLIHVIESNLDNPTRTLFIPAQRSITKMLERDTLPKFRRSKHFQPSYQLLLAAS</sequence>
<dbReference type="InterPro" id="IPR016137">
    <property type="entry name" value="RGS"/>
</dbReference>
<dbReference type="InterPro" id="IPR044926">
    <property type="entry name" value="RGS_subdomain_2"/>
</dbReference>
<dbReference type="InParanoid" id="H3H0P7"/>
<dbReference type="FunFam" id="1.10.167.10:FF:000001">
    <property type="entry name" value="Putative regulator of g-protein signaling 12"/>
    <property type="match status" value="1"/>
</dbReference>
<feature type="domain" description="RGS" evidence="2">
    <location>
        <begin position="760"/>
        <end position="872"/>
    </location>
</feature>